<gene>
    <name evidence="4" type="ORF">GCM10023116_29780</name>
</gene>
<keyword evidence="5" id="KW-1185">Reference proteome</keyword>
<keyword evidence="2" id="KW-0808">Transferase</keyword>
<dbReference type="SUPFAM" id="SSF53335">
    <property type="entry name" value="S-adenosyl-L-methionine-dependent methyltransferases"/>
    <property type="match status" value="1"/>
</dbReference>
<dbReference type="InterPro" id="IPR029063">
    <property type="entry name" value="SAM-dependent_MTases_sf"/>
</dbReference>
<protein>
    <submittedName>
        <fullName evidence="4">DNA adenine methylase</fullName>
    </submittedName>
</protein>
<keyword evidence="1 4" id="KW-0489">Methyltransferase</keyword>
<dbReference type="RefSeq" id="WP_345196918.1">
    <property type="nucleotide sequence ID" value="NZ_BAABFL010000414.1"/>
</dbReference>
<reference evidence="5" key="1">
    <citation type="journal article" date="2019" name="Int. J. Syst. Evol. Microbiol.">
        <title>The Global Catalogue of Microorganisms (GCM) 10K type strain sequencing project: providing services to taxonomists for standard genome sequencing and annotation.</title>
        <authorList>
            <consortium name="The Broad Institute Genomics Platform"/>
            <consortium name="The Broad Institute Genome Sequencing Center for Infectious Disease"/>
            <person name="Wu L."/>
            <person name="Ma J."/>
        </authorList>
    </citation>
    <scope>NUCLEOTIDE SEQUENCE [LARGE SCALE GENOMIC DNA]</scope>
    <source>
        <strain evidence="5">JCM 17805</strain>
    </source>
</reference>
<dbReference type="GO" id="GO:0008168">
    <property type="term" value="F:methyltransferase activity"/>
    <property type="evidence" value="ECO:0007669"/>
    <property type="project" value="UniProtKB-KW"/>
</dbReference>
<name>A0ABP8V617_9GAMM</name>
<dbReference type="Pfam" id="PF02086">
    <property type="entry name" value="MethyltransfD12"/>
    <property type="match status" value="1"/>
</dbReference>
<evidence type="ECO:0000256" key="2">
    <source>
        <dbReference type="ARBA" id="ARBA00022679"/>
    </source>
</evidence>
<organism evidence="4 5">
    <name type="scientific">Kistimonas scapharcae</name>
    <dbReference type="NCBI Taxonomy" id="1036133"/>
    <lineage>
        <taxon>Bacteria</taxon>
        <taxon>Pseudomonadati</taxon>
        <taxon>Pseudomonadota</taxon>
        <taxon>Gammaproteobacteria</taxon>
        <taxon>Oceanospirillales</taxon>
        <taxon>Endozoicomonadaceae</taxon>
        <taxon>Kistimonas</taxon>
    </lineage>
</organism>
<dbReference type="InterPro" id="IPR012327">
    <property type="entry name" value="MeTrfase_D12"/>
</dbReference>
<evidence type="ECO:0000256" key="3">
    <source>
        <dbReference type="ARBA" id="ARBA00022691"/>
    </source>
</evidence>
<dbReference type="Proteomes" id="UP001500604">
    <property type="component" value="Unassembled WGS sequence"/>
</dbReference>
<evidence type="ECO:0000313" key="5">
    <source>
        <dbReference type="Proteomes" id="UP001500604"/>
    </source>
</evidence>
<sequence length="404" mass="46542">MLTDTLRPNLLESHEYPHYIKYMGSKTKIMDFVISGINEVYAGGAVLDLFAGSASLSGALRDQVQVHSNDIQEYSSVLAKAYLTAYKDKSTPTSYMILQKAEHIVNKHLHLISDELQYNDIETLKHFNDVEENNRKLINNDFTNDYHLFTKNYSGTWWTAQQCLWIDALREVADEYKGKPSYSIILASLMYAMAYTSQGTGHYAQYRDAKNIKSMKDIMIYRRRDIRHYFSRKYNDALLDVPSFMNKQQHIITSLDFVDCLSVFSGGTVYADPPYCFVHYSRFYHALETLVKYDYPELQVKSGKLVKGRYRENRHQSPFCIRTKVSQAFKDMFEGVKSTGSNLVLSYSKNGMIEIEAVEAIALDVFGAAYALDMVSTDYKHMTLGRQGDRHRDVQECLILAKRK</sequence>
<proteinExistence type="predicted"/>
<comment type="caution">
    <text evidence="4">The sequence shown here is derived from an EMBL/GenBank/DDBJ whole genome shotgun (WGS) entry which is preliminary data.</text>
</comment>
<accession>A0ABP8V617</accession>
<evidence type="ECO:0000256" key="1">
    <source>
        <dbReference type="ARBA" id="ARBA00022603"/>
    </source>
</evidence>
<evidence type="ECO:0000313" key="4">
    <source>
        <dbReference type="EMBL" id="GAA4650695.1"/>
    </source>
</evidence>
<keyword evidence="3" id="KW-0949">S-adenosyl-L-methionine</keyword>
<dbReference type="EMBL" id="BAABFL010000414">
    <property type="protein sequence ID" value="GAA4650695.1"/>
    <property type="molecule type" value="Genomic_DNA"/>
</dbReference>
<dbReference type="GO" id="GO:0032259">
    <property type="term" value="P:methylation"/>
    <property type="evidence" value="ECO:0007669"/>
    <property type="project" value="UniProtKB-KW"/>
</dbReference>